<dbReference type="SUPFAM" id="SSF55545">
    <property type="entry name" value="beta-N-acetylhexosaminidase-like domain"/>
    <property type="match status" value="1"/>
</dbReference>
<sequence>MGFAAMESVPLVRLATNGKALLPVVISRDASEIVRRAAGQLAEYLGKISGAKFEVIEGDGTTGIAMGFPTQFPKAAIQRLNDRDDPTKREDYLIRSHAKGLYVAGASDLAVTDAVWDLLYRIGYRQFSPGPTWEVIPKERELSVALNVREHPAYYARRIWYGYGAGPWAKDAYADWCERNRAVSGIILNNGHAYEGIIKRNKAQFDQHPEYYGLVAGKRSSSKFCISNPGLRQLVIDDALAQFARDPALQSISVEPSDGGGWCECDDCKKLGSISDRAVMLANEVATAVEAKYPGRFVGMYAYNQHSPPPTIRVHPRVVISVATAFLKGGYTVDQLLAGWQKQGATIGMREYYSVTTWDRDLPGRARGANLAYLATTIPQFYEKGARFLTAESSDNWGCNGLGYYLAARMLWDVREAGRIEELKADFLDKSFGPARVPMAEFYGLIDGSNKPLLSDDLLGRMYRLLAQARQLTNDPAILARLDDLVLYTRYVELWSDYTNAPGEGKQQAFERLIRHAYRIRKTMMVHTVGLVRDLPNRDKNVVLPKEAGYTVSEEKNIWLSNEPFTRTEIDSLVKNGMATRQLLDFKPVSYSTDLVPVTPLKLPPVSTGNMGSFSRGTRVYHTWIDKAPVSLAFNVTAGYIYNNLGDAKLSLYPSMETEREAGEKASVAPDKHPHKILLKTAFTGYHRLEVQDASAGTRIEYQDDLPMTVQSSLDSPAGFTGRWSLYFYVPKGTKEVGGYSSGVGVVLNGHGQQVYAFDKKPGYFRVPVGQGEDGRLWKFEKCLGTKLLMTVPPYLARNVSELLLPSEVIEKDAAK</sequence>
<keyword evidence="3" id="KW-1185">Reference proteome</keyword>
<reference evidence="2 3" key="1">
    <citation type="submission" date="2021-05" db="EMBL/GenBank/DDBJ databases">
        <title>The draft genome of Geobacter luticola JCM 17780.</title>
        <authorList>
            <person name="Xu Z."/>
            <person name="Masuda Y."/>
            <person name="Itoh H."/>
            <person name="Senoo K."/>
        </authorList>
    </citation>
    <scope>NUCLEOTIDE SEQUENCE [LARGE SCALE GENOMIC DNA]</scope>
    <source>
        <strain evidence="2 3">JCM 17780</strain>
    </source>
</reference>
<evidence type="ECO:0000313" key="2">
    <source>
        <dbReference type="EMBL" id="MBT0653107.1"/>
    </source>
</evidence>
<dbReference type="Gene3D" id="3.30.379.10">
    <property type="entry name" value="Chitobiase/beta-hexosaminidase domain 2-like"/>
    <property type="match status" value="1"/>
</dbReference>
<comment type="caution">
    <text evidence="2">The sequence shown here is derived from an EMBL/GenBank/DDBJ whole genome shotgun (WGS) entry which is preliminary data.</text>
</comment>
<accession>A0ABS5SCK9</accession>
<protein>
    <submittedName>
        <fullName evidence="2">DUF4838 domain-containing protein</fullName>
    </submittedName>
</protein>
<keyword evidence="1" id="KW-0378">Hydrolase</keyword>
<dbReference type="Proteomes" id="UP000756860">
    <property type="component" value="Unassembled WGS sequence"/>
</dbReference>
<evidence type="ECO:0000313" key="3">
    <source>
        <dbReference type="Proteomes" id="UP000756860"/>
    </source>
</evidence>
<name>A0ABS5SCK9_9BACT</name>
<dbReference type="Pfam" id="PF16126">
    <property type="entry name" value="DUF4838"/>
    <property type="match status" value="1"/>
</dbReference>
<gene>
    <name evidence="2" type="ORF">KI810_08575</name>
</gene>
<dbReference type="InterPro" id="IPR032287">
    <property type="entry name" value="DUF4838"/>
</dbReference>
<proteinExistence type="predicted"/>
<dbReference type="PANTHER" id="PTHR47406">
    <property type="entry name" value="COAGULATION FACTOR 5/8 TYPE, C-TERMINAL"/>
    <property type="match status" value="1"/>
</dbReference>
<dbReference type="RefSeq" id="WP_214175088.1">
    <property type="nucleotide sequence ID" value="NZ_JAHCVK010000002.1"/>
</dbReference>
<dbReference type="InterPro" id="IPR029018">
    <property type="entry name" value="Hex-like_dom2"/>
</dbReference>
<dbReference type="PANTHER" id="PTHR47406:SF2">
    <property type="entry name" value="ALPHA GLUCURONIDASE N-TERMINAL DOMAIN-CONTAINING PROTEIN"/>
    <property type="match status" value="1"/>
</dbReference>
<evidence type="ECO:0000256" key="1">
    <source>
        <dbReference type="ARBA" id="ARBA00022801"/>
    </source>
</evidence>
<organism evidence="2 3">
    <name type="scientific">Geomobilimonas luticola</name>
    <dbReference type="NCBI Taxonomy" id="1114878"/>
    <lineage>
        <taxon>Bacteria</taxon>
        <taxon>Pseudomonadati</taxon>
        <taxon>Thermodesulfobacteriota</taxon>
        <taxon>Desulfuromonadia</taxon>
        <taxon>Geobacterales</taxon>
        <taxon>Geobacteraceae</taxon>
        <taxon>Geomobilimonas</taxon>
    </lineage>
</organism>
<dbReference type="EMBL" id="JAHCVK010000002">
    <property type="protein sequence ID" value="MBT0653107.1"/>
    <property type="molecule type" value="Genomic_DNA"/>
</dbReference>